<dbReference type="AlphaFoldDB" id="A0A2P2K6U0"/>
<proteinExistence type="predicted"/>
<sequence length="52" mass="6019">MEGPCNVIYLSDCGSITKFTSVIILSLFADYGMSYICSWSEHRVRLVWALWR</sequence>
<evidence type="ECO:0000313" key="1">
    <source>
        <dbReference type="EMBL" id="MBX01436.1"/>
    </source>
</evidence>
<protein>
    <submittedName>
        <fullName evidence="1">Uncharacterized protein</fullName>
    </submittedName>
</protein>
<accession>A0A2P2K6U0</accession>
<dbReference type="EMBL" id="GGEC01020952">
    <property type="protein sequence ID" value="MBX01436.1"/>
    <property type="molecule type" value="Transcribed_RNA"/>
</dbReference>
<name>A0A2P2K6U0_RHIMU</name>
<reference evidence="1" key="1">
    <citation type="submission" date="2018-02" db="EMBL/GenBank/DDBJ databases">
        <title>Rhizophora mucronata_Transcriptome.</title>
        <authorList>
            <person name="Meera S.P."/>
            <person name="Sreeshan A."/>
            <person name="Augustine A."/>
        </authorList>
    </citation>
    <scope>NUCLEOTIDE SEQUENCE</scope>
    <source>
        <tissue evidence="1">Leaf</tissue>
    </source>
</reference>
<organism evidence="1">
    <name type="scientific">Rhizophora mucronata</name>
    <name type="common">Asiatic mangrove</name>
    <dbReference type="NCBI Taxonomy" id="61149"/>
    <lineage>
        <taxon>Eukaryota</taxon>
        <taxon>Viridiplantae</taxon>
        <taxon>Streptophyta</taxon>
        <taxon>Embryophyta</taxon>
        <taxon>Tracheophyta</taxon>
        <taxon>Spermatophyta</taxon>
        <taxon>Magnoliopsida</taxon>
        <taxon>eudicotyledons</taxon>
        <taxon>Gunneridae</taxon>
        <taxon>Pentapetalae</taxon>
        <taxon>rosids</taxon>
        <taxon>fabids</taxon>
        <taxon>Malpighiales</taxon>
        <taxon>Rhizophoraceae</taxon>
        <taxon>Rhizophora</taxon>
    </lineage>
</organism>